<dbReference type="PIRSF" id="PIRSF004810">
    <property type="entry name" value="ChrA"/>
    <property type="match status" value="1"/>
</dbReference>
<feature type="transmembrane region" description="Helical" evidence="7">
    <location>
        <begin position="307"/>
        <end position="332"/>
    </location>
</feature>
<gene>
    <name evidence="8" type="primary">chrA</name>
    <name evidence="8" type="ORF">ACFO7V_11705</name>
</gene>
<feature type="transmembrane region" description="Helical" evidence="7">
    <location>
        <begin position="89"/>
        <end position="112"/>
    </location>
</feature>
<keyword evidence="6 7" id="KW-0472">Membrane</keyword>
<reference evidence="9" key="1">
    <citation type="journal article" date="2019" name="Int. J. Syst. Evol. Microbiol.">
        <title>The Global Catalogue of Microorganisms (GCM) 10K type strain sequencing project: providing services to taxonomists for standard genome sequencing and annotation.</title>
        <authorList>
            <consortium name="The Broad Institute Genomics Platform"/>
            <consortium name="The Broad Institute Genome Sequencing Center for Infectious Disease"/>
            <person name="Wu L."/>
            <person name="Ma J."/>
        </authorList>
    </citation>
    <scope>NUCLEOTIDE SEQUENCE [LARGE SCALE GENOMIC DNA]</scope>
    <source>
        <strain evidence="9">CGMCC 1.12849</strain>
    </source>
</reference>
<dbReference type="Pfam" id="PF02417">
    <property type="entry name" value="Chromate_transp"/>
    <property type="match status" value="2"/>
</dbReference>
<dbReference type="InterPro" id="IPR003370">
    <property type="entry name" value="Chromate_transpt"/>
</dbReference>
<evidence type="ECO:0000256" key="3">
    <source>
        <dbReference type="ARBA" id="ARBA00022475"/>
    </source>
</evidence>
<organism evidence="8 9">
    <name type="scientific">Glutamicibacter bergerei</name>
    <dbReference type="NCBI Taxonomy" id="256702"/>
    <lineage>
        <taxon>Bacteria</taxon>
        <taxon>Bacillati</taxon>
        <taxon>Actinomycetota</taxon>
        <taxon>Actinomycetes</taxon>
        <taxon>Micrococcales</taxon>
        <taxon>Micrococcaceae</taxon>
        <taxon>Glutamicibacter</taxon>
    </lineage>
</organism>
<evidence type="ECO:0000256" key="2">
    <source>
        <dbReference type="ARBA" id="ARBA00005262"/>
    </source>
</evidence>
<evidence type="ECO:0000256" key="6">
    <source>
        <dbReference type="ARBA" id="ARBA00023136"/>
    </source>
</evidence>
<proteinExistence type="inferred from homology"/>
<keyword evidence="9" id="KW-1185">Reference proteome</keyword>
<dbReference type="NCBIfam" id="TIGR00937">
    <property type="entry name" value="2A51"/>
    <property type="match status" value="1"/>
</dbReference>
<feature type="transmembrane region" description="Helical" evidence="7">
    <location>
        <begin position="238"/>
        <end position="257"/>
    </location>
</feature>
<sequence>MTSSHATASHEQRPTARVGEVFAAFLKLGLTSFGGPTAHLGFFREEFVSKRKWLSESAYADVVALCQFLPGPASSQVGMALGLQRAGSLGLLAAWFAFTLPSAILLVVFALAANSLDSLLGDGWIIGLKAATVAVVAHAVLGMARTLAPDAPRATLAVAAMAIVLLFPSPIVQVAVILAAGLVGLLWLRNSAEAPEPTDFSFARHSRRSALICLAIFVLLLVGLPVAAAIFDNGVLRLIEIFYSSGALVFGGGHVVLPMLETQTVGAGLVEHDAFLAGYAAAQAVPGPLFTFAAYLGMVFQSGPSGLLGAGIALVAIFVPSALLVAAALPFWQRLRHWASARRALLGVNAAVVGLLAAALYSPVFVQGASSIPTLVLATLGFVGLHSWNIPPWMLVVASALIGWVLF</sequence>
<comment type="caution">
    <text evidence="8">The sequence shown here is derived from an EMBL/GenBank/DDBJ whole genome shotgun (WGS) entry which is preliminary data.</text>
</comment>
<dbReference type="RefSeq" id="WP_346059544.1">
    <property type="nucleotide sequence ID" value="NZ_BAAAVQ010000049.1"/>
</dbReference>
<feature type="transmembrane region" description="Helical" evidence="7">
    <location>
        <begin position="156"/>
        <end position="189"/>
    </location>
</feature>
<feature type="transmembrane region" description="Helical" evidence="7">
    <location>
        <begin position="386"/>
        <end position="406"/>
    </location>
</feature>
<feature type="transmembrane region" description="Helical" evidence="7">
    <location>
        <begin position="124"/>
        <end position="144"/>
    </location>
</feature>
<dbReference type="EMBL" id="JBHSHE010000055">
    <property type="protein sequence ID" value="MFC4716796.1"/>
    <property type="molecule type" value="Genomic_DNA"/>
</dbReference>
<dbReference type="PANTHER" id="PTHR33567:SF3">
    <property type="entry name" value="CHROMATE ION TRANSPORTER (EUROFUNG)"/>
    <property type="match status" value="1"/>
</dbReference>
<feature type="transmembrane region" description="Helical" evidence="7">
    <location>
        <begin position="209"/>
        <end position="231"/>
    </location>
</feature>
<keyword evidence="5 7" id="KW-1133">Transmembrane helix</keyword>
<keyword evidence="3" id="KW-1003">Cell membrane</keyword>
<evidence type="ECO:0000313" key="9">
    <source>
        <dbReference type="Proteomes" id="UP001595884"/>
    </source>
</evidence>
<comment type="subcellular location">
    <subcellularLocation>
        <location evidence="1">Cell membrane</location>
        <topology evidence="1">Multi-pass membrane protein</topology>
    </subcellularLocation>
</comment>
<protein>
    <submittedName>
        <fullName evidence="8">Chromate efflux transporter</fullName>
    </submittedName>
</protein>
<dbReference type="Proteomes" id="UP001595884">
    <property type="component" value="Unassembled WGS sequence"/>
</dbReference>
<feature type="transmembrane region" description="Helical" evidence="7">
    <location>
        <begin position="344"/>
        <end position="366"/>
    </location>
</feature>
<accession>A0ABV9MLI7</accession>
<dbReference type="InterPro" id="IPR014047">
    <property type="entry name" value="Chr_Tranpt_l_chain"/>
</dbReference>
<dbReference type="PANTHER" id="PTHR33567">
    <property type="entry name" value="CHROMATE ION TRANSPORTER (EUROFUNG)"/>
    <property type="match status" value="1"/>
</dbReference>
<evidence type="ECO:0000256" key="1">
    <source>
        <dbReference type="ARBA" id="ARBA00004651"/>
    </source>
</evidence>
<comment type="similarity">
    <text evidence="2">Belongs to the chromate ion transporter (CHR) (TC 2.A.51) family.</text>
</comment>
<evidence type="ECO:0000256" key="5">
    <source>
        <dbReference type="ARBA" id="ARBA00022989"/>
    </source>
</evidence>
<evidence type="ECO:0000256" key="4">
    <source>
        <dbReference type="ARBA" id="ARBA00022692"/>
    </source>
</evidence>
<keyword evidence="4 7" id="KW-0812">Transmembrane</keyword>
<evidence type="ECO:0000313" key="8">
    <source>
        <dbReference type="EMBL" id="MFC4716796.1"/>
    </source>
</evidence>
<evidence type="ECO:0000256" key="7">
    <source>
        <dbReference type="SAM" id="Phobius"/>
    </source>
</evidence>
<name>A0ABV9MLI7_9MICC</name>